<keyword evidence="1" id="KW-0234">DNA repair</keyword>
<sequence>MDPIVASFDQGQRAVWASFLSGTNVAVLGPAGCGKSRVLQPCIAAARRDHGDAAVLVMSWTWAAARLIDGQAYHSHIGASPVELSKERTLEMVMSKPRIRGILERSHVVFIDEAPTFPARHFSLLEFVLRSLSPTHMQGEP</sequence>
<keyword evidence="4" id="KW-1185">Reference proteome</keyword>
<feature type="domain" description="DNA helicase Pif1-like DEAD-box helicase" evidence="2">
    <location>
        <begin position="20"/>
        <end position="133"/>
    </location>
</feature>
<reference evidence="3 4" key="1">
    <citation type="submission" date="2017-03" db="EMBL/GenBank/DDBJ databases">
        <title>WGS assembly of Porphyra umbilicalis.</title>
        <authorList>
            <person name="Brawley S.H."/>
            <person name="Blouin N.A."/>
            <person name="Ficko-Blean E."/>
            <person name="Wheeler G.L."/>
            <person name="Lohr M."/>
            <person name="Goodson H.V."/>
            <person name="Jenkins J.W."/>
            <person name="Blaby-Haas C.E."/>
            <person name="Helliwell K.E."/>
            <person name="Chan C."/>
            <person name="Marriage T."/>
            <person name="Bhattacharya D."/>
            <person name="Klein A.S."/>
            <person name="Badis Y."/>
            <person name="Brodie J."/>
            <person name="Cao Y."/>
            <person name="Collen J."/>
            <person name="Dittami S.M."/>
            <person name="Gachon C.M."/>
            <person name="Green B.R."/>
            <person name="Karpowicz S."/>
            <person name="Kim J.W."/>
            <person name="Kudahl U."/>
            <person name="Lin S."/>
            <person name="Michel G."/>
            <person name="Mittag M."/>
            <person name="Olson B.J."/>
            <person name="Pangilinan J."/>
            <person name="Peng Y."/>
            <person name="Qiu H."/>
            <person name="Shu S."/>
            <person name="Singer J.T."/>
            <person name="Smith A.G."/>
            <person name="Sprecher B.N."/>
            <person name="Wagner V."/>
            <person name="Wang W."/>
            <person name="Wang Z.-Y."/>
            <person name="Yan J."/>
            <person name="Yarish C."/>
            <person name="Zoeuner-Riek S."/>
            <person name="Zhuang Y."/>
            <person name="Zou Y."/>
            <person name="Lindquist E.A."/>
            <person name="Grimwood J."/>
            <person name="Barry K."/>
            <person name="Rokhsar D.S."/>
            <person name="Schmutz J."/>
            <person name="Stiller J.W."/>
            <person name="Grossman A.R."/>
            <person name="Prochnik S.E."/>
        </authorList>
    </citation>
    <scope>NUCLEOTIDE SEQUENCE [LARGE SCALE GENOMIC DNA]</scope>
    <source>
        <strain evidence="3">4086291</strain>
    </source>
</reference>
<evidence type="ECO:0000313" key="4">
    <source>
        <dbReference type="Proteomes" id="UP000218209"/>
    </source>
</evidence>
<dbReference type="GO" id="GO:0006281">
    <property type="term" value="P:DNA repair"/>
    <property type="evidence" value="ECO:0007669"/>
    <property type="project" value="UniProtKB-KW"/>
</dbReference>
<dbReference type="InterPro" id="IPR027417">
    <property type="entry name" value="P-loop_NTPase"/>
</dbReference>
<gene>
    <name evidence="3" type="ORF">BU14_0275s0024</name>
</gene>
<keyword evidence="1" id="KW-0227">DNA damage</keyword>
<dbReference type="EC" id="5.6.2.3" evidence="1"/>
<keyword evidence="1" id="KW-0067">ATP-binding</keyword>
<dbReference type="OrthoDB" id="432234at2759"/>
<dbReference type="Pfam" id="PF05970">
    <property type="entry name" value="PIF1"/>
    <property type="match status" value="1"/>
</dbReference>
<evidence type="ECO:0000313" key="3">
    <source>
        <dbReference type="EMBL" id="OSX74665.1"/>
    </source>
</evidence>
<dbReference type="Proteomes" id="UP000218209">
    <property type="component" value="Unassembled WGS sequence"/>
</dbReference>
<dbReference type="SUPFAM" id="SSF52540">
    <property type="entry name" value="P-loop containing nucleoside triphosphate hydrolases"/>
    <property type="match status" value="1"/>
</dbReference>
<dbReference type="AlphaFoldDB" id="A0A1X6P1M4"/>
<comment type="cofactor">
    <cofactor evidence="1">
        <name>Mg(2+)</name>
        <dbReference type="ChEBI" id="CHEBI:18420"/>
    </cofactor>
</comment>
<dbReference type="GO" id="GO:0006310">
    <property type="term" value="P:DNA recombination"/>
    <property type="evidence" value="ECO:0007669"/>
    <property type="project" value="UniProtKB-KW"/>
</dbReference>
<dbReference type="GO" id="GO:0005524">
    <property type="term" value="F:ATP binding"/>
    <property type="evidence" value="ECO:0007669"/>
    <property type="project" value="UniProtKB-KW"/>
</dbReference>
<dbReference type="GO" id="GO:0043139">
    <property type="term" value="F:5'-3' DNA helicase activity"/>
    <property type="evidence" value="ECO:0007669"/>
    <property type="project" value="UniProtKB-EC"/>
</dbReference>
<keyword evidence="1" id="KW-0547">Nucleotide-binding</keyword>
<proteinExistence type="inferred from homology"/>
<keyword evidence="1" id="KW-0233">DNA recombination</keyword>
<comment type="catalytic activity">
    <reaction evidence="1">
        <text>ATP + H2O = ADP + phosphate + H(+)</text>
        <dbReference type="Rhea" id="RHEA:13065"/>
        <dbReference type="ChEBI" id="CHEBI:15377"/>
        <dbReference type="ChEBI" id="CHEBI:15378"/>
        <dbReference type="ChEBI" id="CHEBI:30616"/>
        <dbReference type="ChEBI" id="CHEBI:43474"/>
        <dbReference type="ChEBI" id="CHEBI:456216"/>
        <dbReference type="EC" id="5.6.2.3"/>
    </reaction>
</comment>
<dbReference type="EMBL" id="KV918937">
    <property type="protein sequence ID" value="OSX74665.1"/>
    <property type="molecule type" value="Genomic_DNA"/>
</dbReference>
<keyword evidence="1" id="KW-0378">Hydrolase</keyword>
<evidence type="ECO:0000256" key="1">
    <source>
        <dbReference type="RuleBase" id="RU363044"/>
    </source>
</evidence>
<comment type="similarity">
    <text evidence="1">Belongs to the helicase family.</text>
</comment>
<dbReference type="InterPro" id="IPR010285">
    <property type="entry name" value="DNA_helicase_pif1-like_DEAD"/>
</dbReference>
<dbReference type="Gene3D" id="3.40.50.300">
    <property type="entry name" value="P-loop containing nucleotide triphosphate hydrolases"/>
    <property type="match status" value="1"/>
</dbReference>
<dbReference type="GO" id="GO:0000723">
    <property type="term" value="P:telomere maintenance"/>
    <property type="evidence" value="ECO:0007669"/>
    <property type="project" value="InterPro"/>
</dbReference>
<organism evidence="3 4">
    <name type="scientific">Porphyra umbilicalis</name>
    <name type="common">Purple laver</name>
    <name type="synonym">Red alga</name>
    <dbReference type="NCBI Taxonomy" id="2786"/>
    <lineage>
        <taxon>Eukaryota</taxon>
        <taxon>Rhodophyta</taxon>
        <taxon>Bangiophyceae</taxon>
        <taxon>Bangiales</taxon>
        <taxon>Bangiaceae</taxon>
        <taxon>Porphyra</taxon>
    </lineage>
</organism>
<evidence type="ECO:0000259" key="2">
    <source>
        <dbReference type="Pfam" id="PF05970"/>
    </source>
</evidence>
<dbReference type="GO" id="GO:0016887">
    <property type="term" value="F:ATP hydrolysis activity"/>
    <property type="evidence" value="ECO:0007669"/>
    <property type="project" value="RHEA"/>
</dbReference>
<keyword evidence="1" id="KW-0347">Helicase</keyword>
<accession>A0A1X6P1M4</accession>
<protein>
    <recommendedName>
        <fullName evidence="1">ATP-dependent DNA helicase</fullName>
        <ecNumber evidence="1">5.6.2.3</ecNumber>
    </recommendedName>
</protein>
<name>A0A1X6P1M4_PORUM</name>